<reference evidence="1 2" key="1">
    <citation type="submission" date="2009-11" db="EMBL/GenBank/DDBJ databases">
        <authorList>
            <person name="Weinstock G."/>
            <person name="Sodergren E."/>
            <person name="Clifton S."/>
            <person name="Fulton L."/>
            <person name="Fulton B."/>
            <person name="Courtney L."/>
            <person name="Fronick C."/>
            <person name="Harrison M."/>
            <person name="Strong C."/>
            <person name="Farmer C."/>
            <person name="Delahaunty K."/>
            <person name="Markovic C."/>
            <person name="Hall O."/>
            <person name="Minx P."/>
            <person name="Tomlinson C."/>
            <person name="Mitreva M."/>
            <person name="Nelson J."/>
            <person name="Hou S."/>
            <person name="Wollam A."/>
            <person name="Pepin K.H."/>
            <person name="Johnson M."/>
            <person name="Bhonagiri V."/>
            <person name="Nash W.E."/>
            <person name="Warren W."/>
            <person name="Chinwalla A."/>
            <person name="Mardis E.R."/>
            <person name="Wilson R.K."/>
        </authorList>
    </citation>
    <scope>NUCLEOTIDE SEQUENCE [LARGE SCALE GENOMIC DNA]</scope>
    <source>
        <strain evidence="1 2">F0302</strain>
    </source>
</reference>
<proteinExistence type="predicted"/>
<dbReference type="Proteomes" id="UP000004079">
    <property type="component" value="Unassembled WGS sequence"/>
</dbReference>
<name>D1QVZ9_9BACT</name>
<dbReference type="STRING" id="649760.HMPREF0971_03192"/>
<gene>
    <name evidence="1" type="ORF">HMPREF0971_03192</name>
</gene>
<accession>D1QVZ9</accession>
<dbReference type="HOGENOM" id="CLU_2864112_0_0_10"/>
<evidence type="ECO:0000313" key="1">
    <source>
        <dbReference type="EMBL" id="EFB30612.1"/>
    </source>
</evidence>
<dbReference type="EMBL" id="ACUZ02000058">
    <property type="protein sequence ID" value="EFB30612.1"/>
    <property type="molecule type" value="Genomic_DNA"/>
</dbReference>
<dbReference type="AlphaFoldDB" id="D1QVZ9"/>
<protein>
    <submittedName>
        <fullName evidence="1">Uncharacterized protein</fullName>
    </submittedName>
</protein>
<comment type="caution">
    <text evidence="1">The sequence shown here is derived from an EMBL/GenBank/DDBJ whole genome shotgun (WGS) entry which is preliminary data.</text>
</comment>
<evidence type="ECO:0000313" key="2">
    <source>
        <dbReference type="Proteomes" id="UP000004079"/>
    </source>
</evidence>
<organism evidence="1 2">
    <name type="scientific">Segatella oris F0302</name>
    <dbReference type="NCBI Taxonomy" id="649760"/>
    <lineage>
        <taxon>Bacteria</taxon>
        <taxon>Pseudomonadati</taxon>
        <taxon>Bacteroidota</taxon>
        <taxon>Bacteroidia</taxon>
        <taxon>Bacteroidales</taxon>
        <taxon>Prevotellaceae</taxon>
        <taxon>Segatella</taxon>
    </lineage>
</organism>
<dbReference type="RefSeq" id="WP_004375679.1">
    <property type="nucleotide sequence ID" value="NZ_GG703890.1"/>
</dbReference>
<sequence>MMKADGSINQHIDDDQAQPFCKVILSNKTNSYMPHCHSYVSHSHRVSALARGLLFRGCLRKSSG</sequence>